<sequence length="455" mass="51586">MTDQLLEKYNVPVPRYTSYPPANYFSDAFNNKTYEEAIIASNNQQPGHISFYVHIPFCKHLCHYCGCNSFAMTNEKKVNEYLKAVHTEIDKVTALLDNGRMIAQIHYGGGSPTSIPVECLRELNEHMRERFQTIRDPEIAIECHPGYLDESYWEALTQAGFNRISLGVQDFDEKVLKTVNRRASLLPMETIFGILRNAGVRINMDFIYGLPHQTVQSFSQTIRRAIQLQPDRLVTFSYAHVPWVNKSQLLLEKAGLPAGEEKSNMYDTARQLLKEAGYEAVGMDHFVRPDDELFTALQTKQLHRNFQGYCTRRTTGQVYAFGVTGISQLSTAYSQNIKDITAYIETINQGGFAVTKGYSLSYEEQLTREAIESLMCNGSLDWEELARQAGISSETYRAATAFNPERMNEFASDGLITWSEHNIQLTPKGAIFVRNVAASLDKLMLHTTKSFSKPV</sequence>
<evidence type="ECO:0000256" key="9">
    <source>
        <dbReference type="ARBA" id="ARBA00023002"/>
    </source>
</evidence>
<evidence type="ECO:0000313" key="19">
    <source>
        <dbReference type="EMBL" id="SKB58443.1"/>
    </source>
</evidence>
<dbReference type="PANTHER" id="PTHR13932:SF6">
    <property type="entry name" value="OXYGEN-INDEPENDENT COPROPORPHYRINOGEN III OXIDASE"/>
    <property type="match status" value="1"/>
</dbReference>
<keyword evidence="6 15" id="KW-0963">Cytoplasm</keyword>
<dbReference type="SFLD" id="SFLDG01065">
    <property type="entry name" value="anaerobic_coproporphyrinogen-I"/>
    <property type="match status" value="1"/>
</dbReference>
<feature type="binding site" evidence="16">
    <location>
        <begin position="64"/>
        <end position="66"/>
    </location>
    <ligand>
        <name>S-adenosyl-L-methionine</name>
        <dbReference type="ChEBI" id="CHEBI:59789"/>
        <label>2</label>
    </ligand>
</feature>
<keyword evidence="11 15" id="KW-0411">Iron-sulfur</keyword>
<dbReference type="Pfam" id="PF04055">
    <property type="entry name" value="Radical_SAM"/>
    <property type="match status" value="1"/>
</dbReference>
<dbReference type="InterPro" id="IPR023404">
    <property type="entry name" value="rSAM_horseshoe"/>
</dbReference>
<dbReference type="CDD" id="cd01335">
    <property type="entry name" value="Radical_SAM"/>
    <property type="match status" value="1"/>
</dbReference>
<comment type="similarity">
    <text evidence="3 15">Belongs to the anaerobic coproporphyrinogen-III oxidase family.</text>
</comment>
<evidence type="ECO:0000256" key="13">
    <source>
        <dbReference type="ARBA" id="ARBA00024295"/>
    </source>
</evidence>
<feature type="binding site" evidence="16">
    <location>
        <position position="109"/>
    </location>
    <ligand>
        <name>S-adenosyl-L-methionine</name>
        <dbReference type="ChEBI" id="CHEBI:59789"/>
        <label>1</label>
    </ligand>
</feature>
<feature type="domain" description="Radical SAM core" evidence="18">
    <location>
        <begin position="43"/>
        <end position="279"/>
    </location>
</feature>
<dbReference type="PANTHER" id="PTHR13932">
    <property type="entry name" value="COPROPORPHYRINIGEN III OXIDASE"/>
    <property type="match status" value="1"/>
</dbReference>
<dbReference type="Pfam" id="PF06969">
    <property type="entry name" value="HemN_C"/>
    <property type="match status" value="1"/>
</dbReference>
<dbReference type="SFLD" id="SFLDG01082">
    <property type="entry name" value="B12-binding_domain_containing"/>
    <property type="match status" value="1"/>
</dbReference>
<organism evidence="19 20">
    <name type="scientific">Parabacteroides chartae</name>
    <dbReference type="NCBI Taxonomy" id="1037355"/>
    <lineage>
        <taxon>Bacteria</taxon>
        <taxon>Pseudomonadati</taxon>
        <taxon>Bacteroidota</taxon>
        <taxon>Bacteroidia</taxon>
        <taxon>Bacteroidales</taxon>
        <taxon>Tannerellaceae</taxon>
        <taxon>Parabacteroides</taxon>
    </lineage>
</organism>
<evidence type="ECO:0000256" key="5">
    <source>
        <dbReference type="ARBA" id="ARBA00022485"/>
    </source>
</evidence>
<feature type="binding site" evidence="16">
    <location>
        <position position="52"/>
    </location>
    <ligand>
        <name>S-adenosyl-L-methionine</name>
        <dbReference type="ChEBI" id="CHEBI:59789"/>
        <label>1</label>
    </ligand>
</feature>
<feature type="binding site" evidence="16">
    <location>
        <position position="181"/>
    </location>
    <ligand>
        <name>S-adenosyl-L-methionine</name>
        <dbReference type="ChEBI" id="CHEBI:59789"/>
        <label>2</label>
    </ligand>
</feature>
<dbReference type="InterPro" id="IPR058240">
    <property type="entry name" value="rSAM_sf"/>
</dbReference>
<keyword evidence="10 15" id="KW-0408">Iron</keyword>
<accession>A0A1T5CGI1</accession>
<dbReference type="GO" id="GO:0004109">
    <property type="term" value="F:coproporphyrinogen oxidase activity"/>
    <property type="evidence" value="ECO:0007669"/>
    <property type="project" value="InterPro"/>
</dbReference>
<evidence type="ECO:0000256" key="15">
    <source>
        <dbReference type="PIRNR" id="PIRNR000167"/>
    </source>
</evidence>
<evidence type="ECO:0000256" key="6">
    <source>
        <dbReference type="ARBA" id="ARBA00022490"/>
    </source>
</evidence>
<dbReference type="InterPro" id="IPR034505">
    <property type="entry name" value="Coproporphyrinogen-III_oxidase"/>
</dbReference>
<proteinExistence type="inferred from homology"/>
<dbReference type="RefSeq" id="WP_079683398.1">
    <property type="nucleotide sequence ID" value="NZ_FUYQ01000012.1"/>
</dbReference>
<keyword evidence="9 15" id="KW-0560">Oxidoreductase</keyword>
<dbReference type="InterPro" id="IPR010723">
    <property type="entry name" value="HemN_C"/>
</dbReference>
<dbReference type="UniPathway" id="UPA00251">
    <property type="reaction ID" value="UER00323"/>
</dbReference>
<keyword evidence="20" id="KW-1185">Reference proteome</keyword>
<keyword evidence="7 15" id="KW-0949">S-adenosyl-L-methionine</keyword>
<dbReference type="GO" id="GO:0005737">
    <property type="term" value="C:cytoplasm"/>
    <property type="evidence" value="ECO:0007669"/>
    <property type="project" value="UniProtKB-SubCell"/>
</dbReference>
<name>A0A1T5CGI1_9BACT</name>
<dbReference type="EMBL" id="FUYQ01000012">
    <property type="protein sequence ID" value="SKB58443.1"/>
    <property type="molecule type" value="Genomic_DNA"/>
</dbReference>
<feature type="binding site" evidence="17">
    <location>
        <position position="65"/>
    </location>
    <ligand>
        <name>[4Fe-4S] cluster</name>
        <dbReference type="ChEBI" id="CHEBI:49883"/>
        <note>4Fe-4S-S-AdoMet</note>
    </ligand>
</feature>
<dbReference type="NCBIfam" id="TIGR00538">
    <property type="entry name" value="hemN"/>
    <property type="match status" value="1"/>
</dbReference>
<feature type="binding site" evidence="16">
    <location>
        <position position="239"/>
    </location>
    <ligand>
        <name>S-adenosyl-L-methionine</name>
        <dbReference type="ChEBI" id="CHEBI:59789"/>
        <label>2</label>
    </ligand>
</feature>
<evidence type="ECO:0000256" key="17">
    <source>
        <dbReference type="PIRSR" id="PIRSR000167-2"/>
    </source>
</evidence>
<dbReference type="Proteomes" id="UP000190852">
    <property type="component" value="Unassembled WGS sequence"/>
</dbReference>
<evidence type="ECO:0000256" key="7">
    <source>
        <dbReference type="ARBA" id="ARBA00022691"/>
    </source>
</evidence>
<evidence type="ECO:0000256" key="2">
    <source>
        <dbReference type="ARBA" id="ARBA00004785"/>
    </source>
</evidence>
<evidence type="ECO:0000256" key="14">
    <source>
        <dbReference type="ARBA" id="ARBA00048321"/>
    </source>
</evidence>
<dbReference type="PROSITE" id="PS51918">
    <property type="entry name" value="RADICAL_SAM"/>
    <property type="match status" value="1"/>
</dbReference>
<dbReference type="Gene3D" id="3.80.30.20">
    <property type="entry name" value="tm_1862 like domain"/>
    <property type="match status" value="1"/>
</dbReference>
<dbReference type="InterPro" id="IPR006638">
    <property type="entry name" value="Elp3/MiaA/NifB-like_rSAM"/>
</dbReference>
<comment type="function">
    <text evidence="13">Involved in the heme biosynthesis. Catalyzes the anaerobic oxidative decarboxylation of propionate groups of rings A and B of coproporphyrinogen III to yield the vinyl groups in protoporphyrinogen IX.</text>
</comment>
<comment type="pathway">
    <text evidence="2 15">Porphyrin-containing compound metabolism; protoporphyrin-IX biosynthesis; protoporphyrinogen-IX from coproporphyrinogen-III (AdoMet route): step 1/1.</text>
</comment>
<comment type="catalytic activity">
    <reaction evidence="14 15">
        <text>coproporphyrinogen III + 2 S-adenosyl-L-methionine = protoporphyrinogen IX + 2 5'-deoxyadenosine + 2 L-methionine + 2 CO2</text>
        <dbReference type="Rhea" id="RHEA:15425"/>
        <dbReference type="ChEBI" id="CHEBI:16526"/>
        <dbReference type="ChEBI" id="CHEBI:17319"/>
        <dbReference type="ChEBI" id="CHEBI:57307"/>
        <dbReference type="ChEBI" id="CHEBI:57309"/>
        <dbReference type="ChEBI" id="CHEBI:57844"/>
        <dbReference type="ChEBI" id="CHEBI:59789"/>
        <dbReference type="EC" id="1.3.98.3"/>
    </reaction>
</comment>
<dbReference type="GO" id="GO:0006782">
    <property type="term" value="P:protoporphyrinogen IX biosynthetic process"/>
    <property type="evidence" value="ECO:0007669"/>
    <property type="project" value="UniProtKB-UniPathway"/>
</dbReference>
<feature type="binding site" evidence="16">
    <location>
        <position position="169"/>
    </location>
    <ligand>
        <name>S-adenosyl-L-methionine</name>
        <dbReference type="ChEBI" id="CHEBI:59789"/>
        <label>2</label>
    </ligand>
</feature>
<dbReference type="AlphaFoldDB" id="A0A1T5CGI1"/>
<evidence type="ECO:0000313" key="20">
    <source>
        <dbReference type="Proteomes" id="UP000190852"/>
    </source>
</evidence>
<dbReference type="EC" id="1.3.98.3" evidence="15"/>
<keyword evidence="5 15" id="KW-0004">4Fe-4S</keyword>
<dbReference type="PIRSF" id="PIRSF000167">
    <property type="entry name" value="HemN"/>
    <property type="match status" value="1"/>
</dbReference>
<comment type="subunit">
    <text evidence="4">Monomer.</text>
</comment>
<evidence type="ECO:0000256" key="12">
    <source>
        <dbReference type="ARBA" id="ARBA00023244"/>
    </source>
</evidence>
<dbReference type="InterPro" id="IPR004558">
    <property type="entry name" value="Coprogen_oxidase_HemN"/>
</dbReference>
<evidence type="ECO:0000256" key="11">
    <source>
        <dbReference type="ARBA" id="ARBA00023014"/>
    </source>
</evidence>
<dbReference type="SMART" id="SM00729">
    <property type="entry name" value="Elp3"/>
    <property type="match status" value="1"/>
</dbReference>
<evidence type="ECO:0000256" key="8">
    <source>
        <dbReference type="ARBA" id="ARBA00022723"/>
    </source>
</evidence>
<feature type="binding site" evidence="16">
    <location>
        <position position="326"/>
    </location>
    <ligand>
        <name>S-adenosyl-L-methionine</name>
        <dbReference type="ChEBI" id="CHEBI:59789"/>
        <label>1</label>
    </ligand>
</feature>
<feature type="binding site" evidence="16">
    <location>
        <position position="142"/>
    </location>
    <ligand>
        <name>S-adenosyl-L-methionine</name>
        <dbReference type="ChEBI" id="CHEBI:59789"/>
        <label>1</label>
    </ligand>
</feature>
<keyword evidence="12 15" id="KW-0627">Porphyrin biosynthesis</keyword>
<evidence type="ECO:0000256" key="4">
    <source>
        <dbReference type="ARBA" id="ARBA00011245"/>
    </source>
</evidence>
<protein>
    <recommendedName>
        <fullName evidence="15">Coproporphyrinogen-III oxidase</fullName>
        <ecNumber evidence="15">1.3.98.3</ecNumber>
    </recommendedName>
</protein>
<feature type="binding site" evidence="17">
    <location>
        <position position="58"/>
    </location>
    <ligand>
        <name>[4Fe-4S] cluster</name>
        <dbReference type="ChEBI" id="CHEBI:49883"/>
        <note>4Fe-4S-S-AdoMet</note>
    </ligand>
</feature>
<dbReference type="GO" id="GO:0051989">
    <property type="term" value="F:coproporphyrinogen dehydrogenase activity"/>
    <property type="evidence" value="ECO:0007669"/>
    <property type="project" value="UniProtKB-EC"/>
</dbReference>
<dbReference type="SFLD" id="SFLDS00029">
    <property type="entry name" value="Radical_SAM"/>
    <property type="match status" value="1"/>
</dbReference>
<feature type="binding site" evidence="17">
    <location>
        <position position="62"/>
    </location>
    <ligand>
        <name>[4Fe-4S] cluster</name>
        <dbReference type="ChEBI" id="CHEBI:49883"/>
        <note>4Fe-4S-S-AdoMet</note>
    </ligand>
</feature>
<dbReference type="GO" id="GO:0051539">
    <property type="term" value="F:4 iron, 4 sulfur cluster binding"/>
    <property type="evidence" value="ECO:0007669"/>
    <property type="project" value="UniProtKB-KW"/>
</dbReference>
<dbReference type="GO" id="GO:0046872">
    <property type="term" value="F:metal ion binding"/>
    <property type="evidence" value="ECO:0007669"/>
    <property type="project" value="UniProtKB-KW"/>
</dbReference>
<feature type="binding site" evidence="16">
    <location>
        <position position="205"/>
    </location>
    <ligand>
        <name>S-adenosyl-L-methionine</name>
        <dbReference type="ChEBI" id="CHEBI:59789"/>
        <label>2</label>
    </ligand>
</feature>
<dbReference type="InterPro" id="IPR007197">
    <property type="entry name" value="rSAM"/>
</dbReference>
<comment type="cofactor">
    <cofactor evidence="15 17">
        <name>[4Fe-4S] cluster</name>
        <dbReference type="ChEBI" id="CHEBI:49883"/>
    </cofactor>
    <text evidence="15 17">Binds 1 [4Fe-4S] cluster. The cluster is coordinated with 3 cysteines and an exchangeable S-adenosyl-L-methionine.</text>
</comment>
<evidence type="ECO:0000256" key="16">
    <source>
        <dbReference type="PIRSR" id="PIRSR000167-1"/>
    </source>
</evidence>
<evidence type="ECO:0000259" key="18">
    <source>
        <dbReference type="PROSITE" id="PS51918"/>
    </source>
</evidence>
<evidence type="ECO:0000256" key="1">
    <source>
        <dbReference type="ARBA" id="ARBA00004496"/>
    </source>
</evidence>
<dbReference type="SUPFAM" id="SSF102114">
    <property type="entry name" value="Radical SAM enzymes"/>
    <property type="match status" value="1"/>
</dbReference>
<gene>
    <name evidence="19" type="ORF">SAMN05660349_01869</name>
</gene>
<reference evidence="20" key="1">
    <citation type="submission" date="2017-02" db="EMBL/GenBank/DDBJ databases">
        <authorList>
            <person name="Varghese N."/>
            <person name="Submissions S."/>
        </authorList>
    </citation>
    <scope>NUCLEOTIDE SEQUENCE [LARGE SCALE GENOMIC DNA]</scope>
    <source>
        <strain evidence="20">DSM 24967</strain>
    </source>
</reference>
<comment type="subcellular location">
    <subcellularLocation>
        <location evidence="1 15">Cytoplasm</location>
    </subcellularLocation>
</comment>
<evidence type="ECO:0000256" key="3">
    <source>
        <dbReference type="ARBA" id="ARBA00005493"/>
    </source>
</evidence>
<keyword evidence="8 15" id="KW-0479">Metal-binding</keyword>
<dbReference type="Gene3D" id="1.10.10.920">
    <property type="match status" value="1"/>
</dbReference>
<evidence type="ECO:0000256" key="10">
    <source>
        <dbReference type="ARBA" id="ARBA00023004"/>
    </source>
</evidence>